<protein>
    <submittedName>
        <fullName evidence="1">LANO_0C03268g1_1</fullName>
    </submittedName>
</protein>
<gene>
    <name evidence="1" type="ORF">LANO_0C03268G</name>
</gene>
<dbReference type="SUPFAM" id="SSF52540">
    <property type="entry name" value="P-loop containing nucleoside triphosphate hydrolases"/>
    <property type="match status" value="1"/>
</dbReference>
<dbReference type="AlphaFoldDB" id="A0A1G4J634"/>
<dbReference type="InterPro" id="IPR027417">
    <property type="entry name" value="P-loop_NTPase"/>
</dbReference>
<reference evidence="2" key="1">
    <citation type="submission" date="2016-03" db="EMBL/GenBank/DDBJ databases">
        <authorList>
            <person name="Devillers Hugo."/>
        </authorList>
    </citation>
    <scope>NUCLEOTIDE SEQUENCE [LARGE SCALE GENOMIC DNA]</scope>
</reference>
<keyword evidence="2" id="KW-1185">Reference proteome</keyword>
<sequence>MVDIGPLADKVLEYLAERVDTNYRIAVIVVGPPGSGKSTISEKLCKEINARFRQYLQKRSYKTQLLEATKLDGGVENFCEQIPILGPNARKKLESGLFDHVEDLNYTPHRFKDDACESQVITGRGGLPNSIRVSKLRPERSLGNDINIAQIVPMDGFHLSRKHLDHFSDSAEAHKRRGSPLTFDSNNYLQLCRLLAKSCQVKPSLSTDCGSHLFDKLSSSFSKDVPSINIPGFDHARKDPTTDEHCIDAFTRIIVMEGLYLLLNEENWKEIYPVFKETHAVIIWKLDSDVDLLEQRVAQRHLAAGLAPTLEAGVERFRMNDLPNAMKIKEQSLDADDIVIISND</sequence>
<dbReference type="Gene3D" id="3.40.50.300">
    <property type="entry name" value="P-loop containing nucleotide triphosphate hydrolases"/>
    <property type="match status" value="1"/>
</dbReference>
<evidence type="ECO:0000313" key="2">
    <source>
        <dbReference type="Proteomes" id="UP000189911"/>
    </source>
</evidence>
<dbReference type="PANTHER" id="PTHR10285">
    <property type="entry name" value="URIDINE KINASE"/>
    <property type="match status" value="1"/>
</dbReference>
<proteinExistence type="predicted"/>
<evidence type="ECO:0000313" key="1">
    <source>
        <dbReference type="EMBL" id="SCU85072.1"/>
    </source>
</evidence>
<dbReference type="EMBL" id="LT598446">
    <property type="protein sequence ID" value="SCU85072.1"/>
    <property type="molecule type" value="Genomic_DNA"/>
</dbReference>
<accession>A0A1G4J634</accession>
<dbReference type="OrthoDB" id="6362633at2759"/>
<name>A0A1G4J634_9SACH</name>
<dbReference type="Proteomes" id="UP000189911">
    <property type="component" value="Chromosome C"/>
</dbReference>
<organism evidence="1 2">
    <name type="scientific">Lachancea nothofagi CBS 11611</name>
    <dbReference type="NCBI Taxonomy" id="1266666"/>
    <lineage>
        <taxon>Eukaryota</taxon>
        <taxon>Fungi</taxon>
        <taxon>Dikarya</taxon>
        <taxon>Ascomycota</taxon>
        <taxon>Saccharomycotina</taxon>
        <taxon>Saccharomycetes</taxon>
        <taxon>Saccharomycetales</taxon>
        <taxon>Saccharomycetaceae</taxon>
        <taxon>Lachancea</taxon>
    </lineage>
</organism>